<dbReference type="OrthoDB" id="3176554at2"/>
<dbReference type="SUPFAM" id="SSF46785">
    <property type="entry name" value="Winged helix' DNA-binding domain"/>
    <property type="match status" value="1"/>
</dbReference>
<evidence type="ECO:0000256" key="1">
    <source>
        <dbReference type="ARBA" id="ARBA00009437"/>
    </source>
</evidence>
<dbReference type="FunFam" id="1.10.10.10:FF:000001">
    <property type="entry name" value="LysR family transcriptional regulator"/>
    <property type="match status" value="1"/>
</dbReference>
<accession>A0A4Z0HCX5</accession>
<keyword evidence="2" id="KW-0805">Transcription regulation</keyword>
<dbReference type="InterPro" id="IPR036388">
    <property type="entry name" value="WH-like_DNA-bd_sf"/>
</dbReference>
<proteinExistence type="inferred from homology"/>
<evidence type="ECO:0000259" key="5">
    <source>
        <dbReference type="PROSITE" id="PS50931"/>
    </source>
</evidence>
<dbReference type="Pfam" id="PF00126">
    <property type="entry name" value="HTH_1"/>
    <property type="match status" value="1"/>
</dbReference>
<dbReference type="Gene3D" id="3.40.190.10">
    <property type="entry name" value="Periplasmic binding protein-like II"/>
    <property type="match status" value="2"/>
</dbReference>
<dbReference type="SUPFAM" id="SSF53850">
    <property type="entry name" value="Periplasmic binding protein-like II"/>
    <property type="match status" value="1"/>
</dbReference>
<name>A0A4Z0HCX5_9ACTN</name>
<comment type="caution">
    <text evidence="6">The sequence shown here is derived from an EMBL/GenBank/DDBJ whole genome shotgun (WGS) entry which is preliminary data.</text>
</comment>
<dbReference type="InterPro" id="IPR005119">
    <property type="entry name" value="LysR_subst-bd"/>
</dbReference>
<feature type="domain" description="HTH lysR-type" evidence="5">
    <location>
        <begin position="27"/>
        <end position="84"/>
    </location>
</feature>
<evidence type="ECO:0000313" key="7">
    <source>
        <dbReference type="Proteomes" id="UP000297948"/>
    </source>
</evidence>
<keyword evidence="7" id="KW-1185">Reference proteome</keyword>
<evidence type="ECO:0000256" key="4">
    <source>
        <dbReference type="ARBA" id="ARBA00023163"/>
    </source>
</evidence>
<dbReference type="Proteomes" id="UP000297948">
    <property type="component" value="Unassembled WGS sequence"/>
</dbReference>
<keyword evidence="4" id="KW-0804">Transcription</keyword>
<evidence type="ECO:0000256" key="3">
    <source>
        <dbReference type="ARBA" id="ARBA00023125"/>
    </source>
</evidence>
<sequence length="305" mass="32215">MSPIAAGGGGCAVGAYGLGGPDALSGVELRQLRAFAVVAEAGTVTEAARRLRVAQPSLSQQIAGLERRVGATLFHRGPRGVELTESGRALLSGAQRAFAELEAALTAARGTAPPVRIGLCHGVPDRTLDLVEELVAGARPAEPGYEQLTTAEQEARLRAGELALGVLRLPVAEAGLRLRTLGEFPLGVVLDRAHPLAGRSALDWPQLAGQRLLWFPAARAPGYAAALLGHLAERGWTPELTVPENAGHTLFRRALRGRRDLVALRPRHTAEDDPLLTWRPLPDPFHETLALAALADGPWARLLGG</sequence>
<dbReference type="Pfam" id="PF03466">
    <property type="entry name" value="LysR_substrate"/>
    <property type="match status" value="1"/>
</dbReference>
<dbReference type="PANTHER" id="PTHR30346">
    <property type="entry name" value="TRANSCRIPTIONAL DUAL REGULATOR HCAR-RELATED"/>
    <property type="match status" value="1"/>
</dbReference>
<dbReference type="Gene3D" id="1.10.10.10">
    <property type="entry name" value="Winged helix-like DNA-binding domain superfamily/Winged helix DNA-binding domain"/>
    <property type="match status" value="1"/>
</dbReference>
<reference evidence="6 7" key="1">
    <citation type="submission" date="2019-03" db="EMBL/GenBank/DDBJ databases">
        <authorList>
            <person name="Gonzalez-Pimentel J.L."/>
        </authorList>
    </citation>
    <scope>NUCLEOTIDE SEQUENCE [LARGE SCALE GENOMIC DNA]</scope>
    <source>
        <strain evidence="6 7">JCM 31289</strain>
    </source>
</reference>
<dbReference type="PANTHER" id="PTHR30346:SF17">
    <property type="entry name" value="LYSR FAMILY TRANSCRIPTIONAL REGULATOR"/>
    <property type="match status" value="1"/>
</dbReference>
<protein>
    <submittedName>
        <fullName evidence="6">LysR family transcriptional regulator</fullName>
    </submittedName>
</protein>
<gene>
    <name evidence="6" type="ORF">E4099_02540</name>
</gene>
<dbReference type="PRINTS" id="PR00039">
    <property type="entry name" value="HTHLYSR"/>
</dbReference>
<evidence type="ECO:0000256" key="2">
    <source>
        <dbReference type="ARBA" id="ARBA00023015"/>
    </source>
</evidence>
<dbReference type="AlphaFoldDB" id="A0A4Z0HCX5"/>
<keyword evidence="3" id="KW-0238">DNA-binding</keyword>
<dbReference type="GO" id="GO:0003677">
    <property type="term" value="F:DNA binding"/>
    <property type="evidence" value="ECO:0007669"/>
    <property type="project" value="UniProtKB-KW"/>
</dbReference>
<dbReference type="InterPro" id="IPR036390">
    <property type="entry name" value="WH_DNA-bd_sf"/>
</dbReference>
<dbReference type="GO" id="GO:0003700">
    <property type="term" value="F:DNA-binding transcription factor activity"/>
    <property type="evidence" value="ECO:0007669"/>
    <property type="project" value="InterPro"/>
</dbReference>
<dbReference type="GO" id="GO:0032993">
    <property type="term" value="C:protein-DNA complex"/>
    <property type="evidence" value="ECO:0007669"/>
    <property type="project" value="TreeGrafter"/>
</dbReference>
<dbReference type="InterPro" id="IPR000847">
    <property type="entry name" value="LysR_HTH_N"/>
</dbReference>
<organism evidence="6 7">
    <name type="scientific">Streptomyces palmae</name>
    <dbReference type="NCBI Taxonomy" id="1701085"/>
    <lineage>
        <taxon>Bacteria</taxon>
        <taxon>Bacillati</taxon>
        <taxon>Actinomycetota</taxon>
        <taxon>Actinomycetes</taxon>
        <taxon>Kitasatosporales</taxon>
        <taxon>Streptomycetaceae</taxon>
        <taxon>Streptomyces</taxon>
    </lineage>
</organism>
<dbReference type="PROSITE" id="PS50931">
    <property type="entry name" value="HTH_LYSR"/>
    <property type="match status" value="1"/>
</dbReference>
<evidence type="ECO:0000313" key="6">
    <source>
        <dbReference type="EMBL" id="TGB18048.1"/>
    </source>
</evidence>
<dbReference type="EMBL" id="SRID01000011">
    <property type="protein sequence ID" value="TGB18048.1"/>
    <property type="molecule type" value="Genomic_DNA"/>
</dbReference>
<comment type="similarity">
    <text evidence="1">Belongs to the LysR transcriptional regulatory family.</text>
</comment>